<accession>A0A7S3V2I1</accession>
<evidence type="ECO:0000313" key="2">
    <source>
        <dbReference type="EMBL" id="CAE0447309.1"/>
    </source>
</evidence>
<feature type="compositionally biased region" description="Basic and acidic residues" evidence="1">
    <location>
        <begin position="117"/>
        <end position="136"/>
    </location>
</feature>
<protein>
    <submittedName>
        <fullName evidence="2">Uncharacterized protein</fullName>
    </submittedName>
</protein>
<reference evidence="2" key="1">
    <citation type="submission" date="2021-01" db="EMBL/GenBank/DDBJ databases">
        <authorList>
            <person name="Corre E."/>
            <person name="Pelletier E."/>
            <person name="Niang G."/>
            <person name="Scheremetjew M."/>
            <person name="Finn R."/>
            <person name="Kale V."/>
            <person name="Holt S."/>
            <person name="Cochrane G."/>
            <person name="Meng A."/>
            <person name="Brown T."/>
            <person name="Cohen L."/>
        </authorList>
    </citation>
    <scope>NUCLEOTIDE SEQUENCE</scope>
    <source>
        <strain evidence="2">GSBS06</strain>
    </source>
</reference>
<evidence type="ECO:0000256" key="1">
    <source>
        <dbReference type="SAM" id="MobiDB-lite"/>
    </source>
</evidence>
<proteinExistence type="predicted"/>
<sequence>MVFARRRRKNLSSDSENSTASNVSIKNKVDFLLGDDNDSNNTHSSSNMFGFSMRKSTSSASLLQFRKRNESCSSLGSSYSASNSSFSKWHHLDNPLFSTSVLLRPKSSERNNRRKTERIQRKNEKQLRKLRTKEQPEDNLSLLEKENSLKGNKLKKSKSRRFRRRRNQSITEQKSTELLDTLEEVVNDDETKNTYTLYTKSGEAAKVHFGHDYLSIDGNLILYEHVIYWGYTKSCLKVSYVENMSTTEQNRVDVALYPIENEQDRRLKNYKKTVRPRDLANVLQKKVATLFSELTGCSKDEAEDKTAKTASKREVYDVLDQVDESSEKCIAAGYTKDI</sequence>
<name>A0A7S3V2I1_9STRA</name>
<dbReference type="EMBL" id="HBIN01022510">
    <property type="protein sequence ID" value="CAE0447309.1"/>
    <property type="molecule type" value="Transcribed_RNA"/>
</dbReference>
<feature type="compositionally biased region" description="Basic residues" evidence="1">
    <location>
        <begin position="152"/>
        <end position="167"/>
    </location>
</feature>
<organism evidence="2">
    <name type="scientific">Aplanochytrium stocchinoi</name>
    <dbReference type="NCBI Taxonomy" id="215587"/>
    <lineage>
        <taxon>Eukaryota</taxon>
        <taxon>Sar</taxon>
        <taxon>Stramenopiles</taxon>
        <taxon>Bigyra</taxon>
        <taxon>Labyrinthulomycetes</taxon>
        <taxon>Thraustochytrida</taxon>
        <taxon>Thraustochytriidae</taxon>
        <taxon>Aplanochytrium</taxon>
    </lineage>
</organism>
<dbReference type="AlphaFoldDB" id="A0A7S3V2I1"/>
<gene>
    <name evidence="2" type="ORF">ASTO00021_LOCUS17283</name>
</gene>
<feature type="region of interest" description="Disordered" evidence="1">
    <location>
        <begin position="103"/>
        <end position="169"/>
    </location>
</feature>